<dbReference type="OrthoDB" id="4582561at2759"/>
<evidence type="ECO:0000256" key="1">
    <source>
        <dbReference type="SAM" id="MobiDB-lite"/>
    </source>
</evidence>
<feature type="transmembrane region" description="Helical" evidence="2">
    <location>
        <begin position="285"/>
        <end position="305"/>
    </location>
</feature>
<feature type="transmembrane region" description="Helical" evidence="2">
    <location>
        <begin position="167"/>
        <end position="188"/>
    </location>
</feature>
<feature type="transmembrane region" description="Helical" evidence="2">
    <location>
        <begin position="236"/>
        <end position="255"/>
    </location>
</feature>
<sequence length="441" mass="50773">MSTPWVPPDFRTLDFAKNCTKVATFAAEWNQDEDMARSALPAVVSFFRMALSPEDKKIATAGNIVDWYLDIQGSDRNGIVSNEFHQHVIKAPLQRCQKETCRVMEWPGNPDIAGIGMVASYSIQAISITIIFIACALDHYYRRRNPKSHVLNGILYRRFIGPLTSDLHVFVEASSLMSFTFTIALFHLKRRTDKGEAVTNQEVMLTWLASAFSLFPTYTSYALFADEEKRYRDRGVQWFYIIIACLLSVPSWFFYVGPPKPRRYGWWESICMTRKESLKAWITPLQNITITFLVLTWIWMLTFWGSRVGTNGKSPKRKSLRVVLRWILASFLLTLTWALFGLLMSNRKRYIDKAGDDNAENVWTFGQILALFTWFAVCWQFLYSIIKGVKNAAPTEGQEHESTAPEEPVKLEQHKEPDVDDEEISLLPLENVHQRNPITIV</sequence>
<dbReference type="AlphaFoldDB" id="A0A9P4K205"/>
<keyword evidence="2" id="KW-1133">Transmembrane helix</keyword>
<proteinExistence type="predicted"/>
<feature type="region of interest" description="Disordered" evidence="1">
    <location>
        <begin position="396"/>
        <end position="417"/>
    </location>
</feature>
<evidence type="ECO:0000313" key="3">
    <source>
        <dbReference type="EMBL" id="KAF2260000.1"/>
    </source>
</evidence>
<protein>
    <submittedName>
        <fullName evidence="3">Uncharacterized protein</fullName>
    </submittedName>
</protein>
<feature type="transmembrane region" description="Helical" evidence="2">
    <location>
        <begin position="326"/>
        <end position="345"/>
    </location>
</feature>
<dbReference type="Proteomes" id="UP000800093">
    <property type="component" value="Unassembled WGS sequence"/>
</dbReference>
<evidence type="ECO:0000256" key="2">
    <source>
        <dbReference type="SAM" id="Phobius"/>
    </source>
</evidence>
<gene>
    <name evidence="3" type="ORF">CC78DRAFT_571481</name>
</gene>
<name>A0A9P4K205_9PLEO</name>
<dbReference type="EMBL" id="ML986691">
    <property type="protein sequence ID" value="KAF2260000.1"/>
    <property type="molecule type" value="Genomic_DNA"/>
</dbReference>
<comment type="caution">
    <text evidence="3">The sequence shown here is derived from an EMBL/GenBank/DDBJ whole genome shotgun (WGS) entry which is preliminary data.</text>
</comment>
<organism evidence="3 4">
    <name type="scientific">Lojkania enalia</name>
    <dbReference type="NCBI Taxonomy" id="147567"/>
    <lineage>
        <taxon>Eukaryota</taxon>
        <taxon>Fungi</taxon>
        <taxon>Dikarya</taxon>
        <taxon>Ascomycota</taxon>
        <taxon>Pezizomycotina</taxon>
        <taxon>Dothideomycetes</taxon>
        <taxon>Pleosporomycetidae</taxon>
        <taxon>Pleosporales</taxon>
        <taxon>Pleosporales incertae sedis</taxon>
        <taxon>Lojkania</taxon>
    </lineage>
</organism>
<feature type="transmembrane region" description="Helical" evidence="2">
    <location>
        <begin position="365"/>
        <end position="386"/>
    </location>
</feature>
<evidence type="ECO:0000313" key="4">
    <source>
        <dbReference type="Proteomes" id="UP000800093"/>
    </source>
</evidence>
<feature type="transmembrane region" description="Helical" evidence="2">
    <location>
        <begin position="204"/>
        <end position="224"/>
    </location>
</feature>
<keyword evidence="2" id="KW-0472">Membrane</keyword>
<accession>A0A9P4K205</accession>
<feature type="transmembrane region" description="Helical" evidence="2">
    <location>
        <begin position="112"/>
        <end position="137"/>
    </location>
</feature>
<feature type="compositionally biased region" description="Basic and acidic residues" evidence="1">
    <location>
        <begin position="397"/>
        <end position="417"/>
    </location>
</feature>
<keyword evidence="4" id="KW-1185">Reference proteome</keyword>
<keyword evidence="2" id="KW-0812">Transmembrane</keyword>
<reference evidence="4" key="1">
    <citation type="journal article" date="2020" name="Stud. Mycol.">
        <title>101 Dothideomycetes genomes: A test case for predicting lifestyles and emergence of pathogens.</title>
        <authorList>
            <person name="Haridas S."/>
            <person name="Albert R."/>
            <person name="Binder M."/>
            <person name="Bloem J."/>
            <person name="LaButti K."/>
            <person name="Salamov A."/>
            <person name="Andreopoulos B."/>
            <person name="Baker S."/>
            <person name="Barry K."/>
            <person name="Bills G."/>
            <person name="Bluhm B."/>
            <person name="Cannon C."/>
            <person name="Castanera R."/>
            <person name="Culley D."/>
            <person name="Daum C."/>
            <person name="Ezra D."/>
            <person name="Gonzalez J."/>
            <person name="Henrissat B."/>
            <person name="Kuo A."/>
            <person name="Liang C."/>
            <person name="Lipzen A."/>
            <person name="Lutzoni F."/>
            <person name="Magnuson J."/>
            <person name="Mondo S."/>
            <person name="Nolan M."/>
            <person name="Ohm R."/>
            <person name="Pangilinan J."/>
            <person name="Park H.-J."/>
            <person name="Ramirez L."/>
            <person name="Alfaro M."/>
            <person name="Sun H."/>
            <person name="Tritt A."/>
            <person name="Yoshinaga Y."/>
            <person name="Zwiers L.-H."/>
            <person name="Turgeon B."/>
            <person name="Goodwin S."/>
            <person name="Spatafora J."/>
            <person name="Crous P."/>
            <person name="Grigoriev I."/>
        </authorList>
    </citation>
    <scope>NUCLEOTIDE SEQUENCE [LARGE SCALE GENOMIC DNA]</scope>
    <source>
        <strain evidence="4">CBS 304.66</strain>
    </source>
</reference>